<sequence length="156" mass="17445">MKKLAILCLTFCFLACGTSKTVRESKKTIKGNWTLTTVESSAIGDLKISLLNDAEASCFKNSSWQFIPNNNTGLYTLSGMNCDTDQRYFTFTIDEVNKDTGLYNFLLKPTDAKGKSETNSGFRLQLTSLSDTVMQWQQVVTLDGKPITISMNFSKY</sequence>
<evidence type="ECO:0000313" key="2">
    <source>
        <dbReference type="Proteomes" id="UP000198963"/>
    </source>
</evidence>
<dbReference type="RefSeq" id="WP_092446253.1">
    <property type="nucleotide sequence ID" value="NZ_JBLXAG010000028.1"/>
</dbReference>
<accession>A0A1H1SUJ3</accession>
<dbReference type="STRING" id="1249933.SAMN04489797_1770"/>
<evidence type="ECO:0000313" key="1">
    <source>
        <dbReference type="EMBL" id="SDS51670.1"/>
    </source>
</evidence>
<name>A0A1H1SUJ3_9FLAO</name>
<reference evidence="1 2" key="1">
    <citation type="submission" date="2016-10" db="EMBL/GenBank/DDBJ databases">
        <authorList>
            <person name="Varghese N."/>
            <person name="Submissions S."/>
        </authorList>
    </citation>
    <scope>NUCLEOTIDE SEQUENCE [LARGE SCALE GENOMIC DNA]</scope>
    <source>
        <strain evidence="1 2">RHA_55</strain>
    </source>
</reference>
<keyword evidence="2" id="KW-1185">Reference proteome</keyword>
<proteinExistence type="predicted"/>
<protein>
    <submittedName>
        <fullName evidence="1">Lipocalin-like domain-containing protein</fullName>
    </submittedName>
</protein>
<dbReference type="Proteomes" id="UP000198963">
    <property type="component" value="Chromosome I"/>
</dbReference>
<dbReference type="EMBL" id="LT629774">
    <property type="protein sequence ID" value="SDS51670.1"/>
    <property type="molecule type" value="Genomic_DNA"/>
</dbReference>
<dbReference type="AlphaFoldDB" id="A0A1H1SUJ3"/>
<gene>
    <name evidence="1" type="ORF">SAMN04489797_1770</name>
</gene>
<organism evidence="1 2">
    <name type="scientific">Winogradskyella sediminis</name>
    <dbReference type="NCBI Taxonomy" id="1382466"/>
    <lineage>
        <taxon>Bacteria</taxon>
        <taxon>Pseudomonadati</taxon>
        <taxon>Bacteroidota</taxon>
        <taxon>Flavobacteriia</taxon>
        <taxon>Flavobacteriales</taxon>
        <taxon>Flavobacteriaceae</taxon>
        <taxon>Winogradskyella</taxon>
    </lineage>
</organism>